<evidence type="ECO:0000313" key="1">
    <source>
        <dbReference type="EMBL" id="JAD57737.1"/>
    </source>
</evidence>
<proteinExistence type="predicted"/>
<name>A0A0A9BEL1_ARUDO</name>
<dbReference type="AlphaFoldDB" id="A0A0A9BEL1"/>
<sequence>MHRKGLNSLIILAAWELWKHRNNCVFNNALPRCIWLLGRSSMKEQSGVQLELRSSLTWSWD</sequence>
<accession>A0A0A9BEL1</accession>
<dbReference type="EMBL" id="GBRH01240158">
    <property type="protein sequence ID" value="JAD57737.1"/>
    <property type="molecule type" value="Transcribed_RNA"/>
</dbReference>
<organism evidence="1">
    <name type="scientific">Arundo donax</name>
    <name type="common">Giant reed</name>
    <name type="synonym">Donax arundinaceus</name>
    <dbReference type="NCBI Taxonomy" id="35708"/>
    <lineage>
        <taxon>Eukaryota</taxon>
        <taxon>Viridiplantae</taxon>
        <taxon>Streptophyta</taxon>
        <taxon>Embryophyta</taxon>
        <taxon>Tracheophyta</taxon>
        <taxon>Spermatophyta</taxon>
        <taxon>Magnoliopsida</taxon>
        <taxon>Liliopsida</taxon>
        <taxon>Poales</taxon>
        <taxon>Poaceae</taxon>
        <taxon>PACMAD clade</taxon>
        <taxon>Arundinoideae</taxon>
        <taxon>Arundineae</taxon>
        <taxon>Arundo</taxon>
    </lineage>
</organism>
<protein>
    <submittedName>
        <fullName evidence="1">Uncharacterized protein</fullName>
    </submittedName>
</protein>
<reference evidence="1" key="2">
    <citation type="journal article" date="2015" name="Data Brief">
        <title>Shoot transcriptome of the giant reed, Arundo donax.</title>
        <authorList>
            <person name="Barrero R.A."/>
            <person name="Guerrero F.D."/>
            <person name="Moolhuijzen P."/>
            <person name="Goolsby J.A."/>
            <person name="Tidwell J."/>
            <person name="Bellgard S.E."/>
            <person name="Bellgard M.I."/>
        </authorList>
    </citation>
    <scope>NUCLEOTIDE SEQUENCE</scope>
    <source>
        <tissue evidence="1">Shoot tissue taken approximately 20 cm above the soil surface</tissue>
    </source>
</reference>
<reference evidence="1" key="1">
    <citation type="submission" date="2014-09" db="EMBL/GenBank/DDBJ databases">
        <authorList>
            <person name="Magalhaes I.L.F."/>
            <person name="Oliveira U."/>
            <person name="Santos F.R."/>
            <person name="Vidigal T.H.D.A."/>
            <person name="Brescovit A.D."/>
            <person name="Santos A.J."/>
        </authorList>
    </citation>
    <scope>NUCLEOTIDE SEQUENCE</scope>
    <source>
        <tissue evidence="1">Shoot tissue taken approximately 20 cm above the soil surface</tissue>
    </source>
</reference>